<keyword evidence="2" id="KW-1185">Reference proteome</keyword>
<evidence type="ECO:0000313" key="1">
    <source>
        <dbReference type="EMBL" id="SEW44832.1"/>
    </source>
</evidence>
<dbReference type="RefSeq" id="WP_089896620.1">
    <property type="nucleotide sequence ID" value="NZ_FOJG01000001.1"/>
</dbReference>
<organism evidence="1 2">
    <name type="scientific">Chitinophaga arvensicola</name>
    <dbReference type="NCBI Taxonomy" id="29529"/>
    <lineage>
        <taxon>Bacteria</taxon>
        <taxon>Pseudomonadati</taxon>
        <taxon>Bacteroidota</taxon>
        <taxon>Chitinophagia</taxon>
        <taxon>Chitinophagales</taxon>
        <taxon>Chitinophagaceae</taxon>
        <taxon>Chitinophaga</taxon>
    </lineage>
</organism>
<dbReference type="Proteomes" id="UP000199310">
    <property type="component" value="Unassembled WGS sequence"/>
</dbReference>
<reference evidence="2" key="1">
    <citation type="submission" date="2016-10" db="EMBL/GenBank/DDBJ databases">
        <authorList>
            <person name="Varghese N."/>
            <person name="Submissions S."/>
        </authorList>
    </citation>
    <scope>NUCLEOTIDE SEQUENCE [LARGE SCALE GENOMIC DNA]</scope>
    <source>
        <strain evidence="2">DSM 3695</strain>
    </source>
</reference>
<evidence type="ECO:0000313" key="2">
    <source>
        <dbReference type="Proteomes" id="UP000199310"/>
    </source>
</evidence>
<accession>A0A1I0RTU3</accession>
<protein>
    <submittedName>
        <fullName evidence="1">Uncharacterized protein</fullName>
    </submittedName>
</protein>
<dbReference type="Pfam" id="PF22535">
    <property type="entry name" value="DUF7003"/>
    <property type="match status" value="1"/>
</dbReference>
<dbReference type="AlphaFoldDB" id="A0A1I0RTU3"/>
<dbReference type="OrthoDB" id="9157032at2"/>
<gene>
    <name evidence="1" type="ORF">SAMN04488122_3382</name>
</gene>
<proteinExistence type="predicted"/>
<sequence length="266" mass="31525">MNNKYTESEILSHFDPNLNIEENKYYPVIAENDIRYHFWLDLEHGYCETAGSRIHLYADDERWAVVAEKSGYQNRGFRAEIELYYFGNCIDYPVSAYPERNYVSNLNSIVLITEEEWERICNTEGEDMEQFEMISPDAQYVMIRDVKIPIEQDVTRYRNLGIHSRQEDNPRELISFEDLLRYYHDTTPGVLSSTEAEIRQHIPADLRKLMTIDHFHFSSVYSDDHHPAREELYQLITKILITKDTSLWQPTLPSNNHWSNWESGTL</sequence>
<dbReference type="InterPro" id="IPR054272">
    <property type="entry name" value="DUF7003"/>
</dbReference>
<dbReference type="EMBL" id="FOJG01000001">
    <property type="protein sequence ID" value="SEW44832.1"/>
    <property type="molecule type" value="Genomic_DNA"/>
</dbReference>
<name>A0A1I0RTU3_9BACT</name>